<keyword evidence="3" id="KW-1185">Reference proteome</keyword>
<gene>
    <name evidence="2" type="ORF">G7Y82_04310</name>
</gene>
<dbReference type="AlphaFoldDB" id="A0A969W8L8"/>
<feature type="domain" description="DUF4224" evidence="1">
    <location>
        <begin position="2"/>
        <end position="45"/>
    </location>
</feature>
<name>A0A969W8L8_9GAMM</name>
<accession>A0A969W8L8</accession>
<evidence type="ECO:0000259" key="1">
    <source>
        <dbReference type="Pfam" id="PF13986"/>
    </source>
</evidence>
<evidence type="ECO:0000313" key="3">
    <source>
        <dbReference type="Proteomes" id="UP000653472"/>
    </source>
</evidence>
<sequence length="70" mass="7790">MFLTDAQIERLTGKKQHAAQARQLQAIGLKYAMRADGSLVVLESAVESLLNPEAKRKVRKSPEPNWEALS</sequence>
<comment type="caution">
    <text evidence="2">The sequence shown here is derived from an EMBL/GenBank/DDBJ whole genome shotgun (WGS) entry which is preliminary data.</text>
</comment>
<reference evidence="2" key="1">
    <citation type="submission" date="2020-03" db="EMBL/GenBank/DDBJ databases">
        <title>Solimonas marina sp. nov., isolated from deep seawater of the Pacific Ocean.</title>
        <authorList>
            <person name="Liu X."/>
            <person name="Lai Q."/>
            <person name="Sun F."/>
            <person name="Gai Y."/>
            <person name="Li G."/>
            <person name="Shao Z."/>
        </authorList>
    </citation>
    <scope>NUCLEOTIDE SEQUENCE</scope>
    <source>
        <strain evidence="2">C16B3</strain>
    </source>
</reference>
<dbReference type="Proteomes" id="UP000653472">
    <property type="component" value="Unassembled WGS sequence"/>
</dbReference>
<protein>
    <submittedName>
        <fullName evidence="2">DUF4224 domain-containing protein</fullName>
    </submittedName>
</protein>
<proteinExistence type="predicted"/>
<dbReference type="RefSeq" id="WP_168146788.1">
    <property type="nucleotide sequence ID" value="NZ_JAAVXB010000002.1"/>
</dbReference>
<dbReference type="InterPro" id="IPR025319">
    <property type="entry name" value="DUF4224"/>
</dbReference>
<evidence type="ECO:0000313" key="2">
    <source>
        <dbReference type="EMBL" id="NKF21529.1"/>
    </source>
</evidence>
<dbReference type="EMBL" id="JAAVXB010000002">
    <property type="protein sequence ID" value="NKF21529.1"/>
    <property type="molecule type" value="Genomic_DNA"/>
</dbReference>
<organism evidence="2 3">
    <name type="scientific">Solimonas marina</name>
    <dbReference type="NCBI Taxonomy" id="2714601"/>
    <lineage>
        <taxon>Bacteria</taxon>
        <taxon>Pseudomonadati</taxon>
        <taxon>Pseudomonadota</taxon>
        <taxon>Gammaproteobacteria</taxon>
        <taxon>Nevskiales</taxon>
        <taxon>Nevskiaceae</taxon>
        <taxon>Solimonas</taxon>
    </lineage>
</organism>
<dbReference type="Pfam" id="PF13986">
    <property type="entry name" value="DUF4224"/>
    <property type="match status" value="1"/>
</dbReference>